<dbReference type="AlphaFoldDB" id="A0A8H6G4R9"/>
<sequence length="61" mass="6918">MAGLYFFIPSSSSFSGQAMQKNILGQRQALERHEGDREEEETDAEKAEEAEMIKIQRGRKG</sequence>
<dbReference type="GeneID" id="59282887"/>
<keyword evidence="3" id="KW-1185">Reference proteome</keyword>
<evidence type="ECO:0000256" key="1">
    <source>
        <dbReference type="SAM" id="MobiDB-lite"/>
    </source>
</evidence>
<accession>A0A8H6G4R9</accession>
<feature type="region of interest" description="Disordered" evidence="1">
    <location>
        <begin position="25"/>
        <end position="61"/>
    </location>
</feature>
<dbReference type="EMBL" id="JACCJC010000003">
    <property type="protein sequence ID" value="KAF6240543.1"/>
    <property type="molecule type" value="Genomic_DNA"/>
</dbReference>
<reference evidence="2 3" key="1">
    <citation type="journal article" date="2020" name="Genomics">
        <title>Complete, high-quality genomes from long-read metagenomic sequencing of two wolf lichen thalli reveals enigmatic genome architecture.</title>
        <authorList>
            <person name="McKenzie S.K."/>
            <person name="Walston R.F."/>
            <person name="Allen J.L."/>
        </authorList>
    </citation>
    <scope>NUCLEOTIDE SEQUENCE [LARGE SCALE GENOMIC DNA]</scope>
    <source>
        <strain evidence="2">WasteWater2</strain>
    </source>
</reference>
<feature type="compositionally biased region" description="Basic and acidic residues" evidence="1">
    <location>
        <begin position="44"/>
        <end position="54"/>
    </location>
</feature>
<dbReference type="RefSeq" id="XP_037169802.1">
    <property type="nucleotide sequence ID" value="XM_037303155.1"/>
</dbReference>
<evidence type="ECO:0000313" key="3">
    <source>
        <dbReference type="Proteomes" id="UP000578531"/>
    </source>
</evidence>
<proteinExistence type="predicted"/>
<name>A0A8H6G4R9_9LECA</name>
<evidence type="ECO:0000313" key="2">
    <source>
        <dbReference type="EMBL" id="KAF6240543.1"/>
    </source>
</evidence>
<gene>
    <name evidence="2" type="ORF">HO173_001211</name>
</gene>
<protein>
    <submittedName>
        <fullName evidence="2">Uncharacterized protein</fullName>
    </submittedName>
</protein>
<dbReference type="Proteomes" id="UP000578531">
    <property type="component" value="Unassembled WGS sequence"/>
</dbReference>
<comment type="caution">
    <text evidence="2">The sequence shown here is derived from an EMBL/GenBank/DDBJ whole genome shotgun (WGS) entry which is preliminary data.</text>
</comment>
<organism evidence="2 3">
    <name type="scientific">Letharia columbiana</name>
    <dbReference type="NCBI Taxonomy" id="112416"/>
    <lineage>
        <taxon>Eukaryota</taxon>
        <taxon>Fungi</taxon>
        <taxon>Dikarya</taxon>
        <taxon>Ascomycota</taxon>
        <taxon>Pezizomycotina</taxon>
        <taxon>Lecanoromycetes</taxon>
        <taxon>OSLEUM clade</taxon>
        <taxon>Lecanoromycetidae</taxon>
        <taxon>Lecanorales</taxon>
        <taxon>Lecanorineae</taxon>
        <taxon>Parmeliaceae</taxon>
        <taxon>Letharia</taxon>
    </lineage>
</organism>